<organism evidence="1 2">
    <name type="scientific">Winogradskyella pelagia</name>
    <dbReference type="NCBI Taxonomy" id="2819984"/>
    <lineage>
        <taxon>Bacteria</taxon>
        <taxon>Pseudomonadati</taxon>
        <taxon>Bacteroidota</taxon>
        <taxon>Flavobacteriia</taxon>
        <taxon>Flavobacteriales</taxon>
        <taxon>Flavobacteriaceae</taxon>
        <taxon>Winogradskyella</taxon>
    </lineage>
</organism>
<evidence type="ECO:0000313" key="2">
    <source>
        <dbReference type="Proteomes" id="UP000676776"/>
    </source>
</evidence>
<evidence type="ECO:0000313" key="1">
    <source>
        <dbReference type="EMBL" id="MBO3115839.1"/>
    </source>
</evidence>
<protein>
    <submittedName>
        <fullName evidence="1">Peptidase E</fullName>
    </submittedName>
</protein>
<proteinExistence type="predicted"/>
<comment type="caution">
    <text evidence="1">The sequence shown here is derived from an EMBL/GenBank/DDBJ whole genome shotgun (WGS) entry which is preliminary data.</text>
</comment>
<sequence>MNKLNYALILLIVPVVLSVSKVHEYYVSVTSVEYAKDQQTIQIISQIFIDDFEQALRMRYDENLLLAGENEMESVNSLMERYLKAKLKLWVNGEEVQFQFLGKEYKEDIVYCYLEIADVSYIDSITMSNKILLDIFDTQQNIARFKISDKNKSFLMVRENAECMLNFD</sequence>
<gene>
    <name evidence="1" type="ORF">J4050_03725</name>
</gene>
<reference evidence="1 2" key="1">
    <citation type="submission" date="2021-03" db="EMBL/GenBank/DDBJ databases">
        <title>Winogradskyella sp. nov., isolated from costal sediment.</title>
        <authorList>
            <person name="Gao C."/>
        </authorList>
    </citation>
    <scope>NUCLEOTIDE SEQUENCE [LARGE SCALE GENOMIC DNA]</scope>
    <source>
        <strain evidence="1 2">DF17</strain>
    </source>
</reference>
<dbReference type="InterPro" id="IPR046525">
    <property type="entry name" value="DUF6702"/>
</dbReference>
<name>A0ABS3T0R0_9FLAO</name>
<dbReference type="EMBL" id="JAGEVF010000002">
    <property type="protein sequence ID" value="MBO3115839.1"/>
    <property type="molecule type" value="Genomic_DNA"/>
</dbReference>
<dbReference type="Pfam" id="PF20420">
    <property type="entry name" value="DUF6702"/>
    <property type="match status" value="1"/>
</dbReference>
<accession>A0ABS3T0R0</accession>
<keyword evidence="2" id="KW-1185">Reference proteome</keyword>
<dbReference type="RefSeq" id="WP_208152607.1">
    <property type="nucleotide sequence ID" value="NZ_JAGEVF010000002.1"/>
</dbReference>
<dbReference type="Proteomes" id="UP000676776">
    <property type="component" value="Unassembled WGS sequence"/>
</dbReference>